<evidence type="ECO:0000256" key="2">
    <source>
        <dbReference type="ARBA" id="ARBA00022692"/>
    </source>
</evidence>
<dbReference type="OrthoDB" id="387226at2"/>
<accession>A0A0K1W0W4</accession>
<dbReference type="Proteomes" id="UP000067476">
    <property type="component" value="Chromosome"/>
</dbReference>
<dbReference type="STRING" id="216942.SLITO_v1c01550"/>
<evidence type="ECO:0000256" key="1">
    <source>
        <dbReference type="ARBA" id="ARBA00004167"/>
    </source>
</evidence>
<evidence type="ECO:0000256" key="5">
    <source>
        <dbReference type="SAM" id="Phobius"/>
    </source>
</evidence>
<evidence type="ECO:0008006" key="8">
    <source>
        <dbReference type="Google" id="ProtNLM"/>
    </source>
</evidence>
<evidence type="ECO:0000256" key="4">
    <source>
        <dbReference type="ARBA" id="ARBA00023136"/>
    </source>
</evidence>
<feature type="transmembrane region" description="Helical" evidence="5">
    <location>
        <begin position="17"/>
        <end position="40"/>
    </location>
</feature>
<reference evidence="6 7" key="1">
    <citation type="journal article" date="2015" name="Genome Announc.">
        <title>Complete Genome Sequence of Spiroplasma litorale TN-1T (DSM 21781), a Bacterium Isolated from a Green-Eyed Horsefly (Tabanus nigrovittatus).</title>
        <authorList>
            <person name="Lo W.S."/>
            <person name="Lai Y.C."/>
            <person name="Lien Y.W."/>
            <person name="Wang T.H."/>
            <person name="Kuo C.H."/>
        </authorList>
    </citation>
    <scope>NUCLEOTIDE SEQUENCE [LARGE SCALE GENOMIC DNA]</scope>
    <source>
        <strain evidence="6 7">TN-1</strain>
    </source>
</reference>
<dbReference type="InterPro" id="IPR010379">
    <property type="entry name" value="EzrA"/>
</dbReference>
<keyword evidence="7" id="KW-1185">Reference proteome</keyword>
<dbReference type="Pfam" id="PF06160">
    <property type="entry name" value="EzrA"/>
    <property type="match status" value="1"/>
</dbReference>
<keyword evidence="3 5" id="KW-1133">Transmembrane helix</keyword>
<dbReference type="EMBL" id="CP012357">
    <property type="protein sequence ID" value="AKX33821.1"/>
    <property type="molecule type" value="Genomic_DNA"/>
</dbReference>
<name>A0A0K1W0W4_9MOLU</name>
<gene>
    <name evidence="6" type="ORF">SLITO_v1c01550</name>
</gene>
<dbReference type="AlphaFoldDB" id="A0A0K1W0W4"/>
<proteinExistence type="predicted"/>
<dbReference type="GO" id="GO:0005940">
    <property type="term" value="C:septin ring"/>
    <property type="evidence" value="ECO:0007669"/>
    <property type="project" value="InterPro"/>
</dbReference>
<keyword evidence="4 5" id="KW-0472">Membrane</keyword>
<dbReference type="RefSeq" id="WP_075057918.1">
    <property type="nucleotide sequence ID" value="NZ_CP012357.1"/>
</dbReference>
<keyword evidence="2 5" id="KW-0812">Transmembrane</keyword>
<dbReference type="GO" id="GO:0016020">
    <property type="term" value="C:membrane"/>
    <property type="evidence" value="ECO:0007669"/>
    <property type="project" value="UniProtKB-SubCell"/>
</dbReference>
<sequence length="584" mass="69128">MLYSWEINNIFNKNSNVIFFSLFIACIITLLIFLIIITIYKKIMQLIAKSIDLIDDIKKSPLKYRVERVAKIFEETGNFENEFMIWRTKYEILYEKEFLKIFVDFWNLLENKKTTSPNLKNIKLYNEIYNRLINVNKNVHLVYIEIMNALQMEFIQRDTLTFQKDLFKSLKDEVIMTTFKDIKINDGKLSNTIESIEELFEDFYYNLDIGKYKESWETLLKIDQALIFLIELLDSIPYIISTIQNVIPQHMIDLKNKYVTFGQNKGKLKANANKYSELEFEIDKSRVKINNELLKLQYKKAYKWLNQIFNKINEFKVIFEEEDNIKTFFETKIDNIREIFHAISNAVYAVDKKFQEYEPFSKTPSPDKMEFEIVKKNFHSTKSRADLIFSEVDIASSKGGSLNFVDLKNKLLDVMRDSVNDIEALEKSIKALGRKSVNTDSIVNQVIFIKSCLNQCNVKIRQYKSILELEKFVTPIQDYFTQISKYTKTYISKIKTNEEREYVKKEVDSILKDVTVLITDLNDSIFLDYISQEIIIYLERYVGIVPNIEKVIYDCENLFKSRNLEQLIGYSLKVMGTIKKNKLR</sequence>
<evidence type="ECO:0000313" key="7">
    <source>
        <dbReference type="Proteomes" id="UP000067476"/>
    </source>
</evidence>
<dbReference type="KEGG" id="sll:SLITO_v1c01550"/>
<dbReference type="PATRIC" id="fig|216942.3.peg.155"/>
<comment type="subcellular location">
    <subcellularLocation>
        <location evidence="1">Membrane</location>
        <topology evidence="1">Single-pass membrane protein</topology>
    </subcellularLocation>
</comment>
<evidence type="ECO:0000256" key="3">
    <source>
        <dbReference type="ARBA" id="ARBA00022989"/>
    </source>
</evidence>
<organism evidence="6 7">
    <name type="scientific">Spiroplasma litorale</name>
    <dbReference type="NCBI Taxonomy" id="216942"/>
    <lineage>
        <taxon>Bacteria</taxon>
        <taxon>Bacillati</taxon>
        <taxon>Mycoplasmatota</taxon>
        <taxon>Mollicutes</taxon>
        <taxon>Entomoplasmatales</taxon>
        <taxon>Spiroplasmataceae</taxon>
        <taxon>Spiroplasma</taxon>
    </lineage>
</organism>
<protein>
    <recommendedName>
        <fullName evidence="8">Septation ring formation regulator</fullName>
    </recommendedName>
</protein>
<evidence type="ECO:0000313" key="6">
    <source>
        <dbReference type="EMBL" id="AKX33821.1"/>
    </source>
</evidence>
<dbReference type="GO" id="GO:0000921">
    <property type="term" value="P:septin ring assembly"/>
    <property type="evidence" value="ECO:0007669"/>
    <property type="project" value="InterPro"/>
</dbReference>